<dbReference type="EMBL" id="KN831770">
    <property type="protein sequence ID" value="KIM47205.1"/>
    <property type="molecule type" value="Genomic_DNA"/>
</dbReference>
<proteinExistence type="predicted"/>
<feature type="region of interest" description="Disordered" evidence="1">
    <location>
        <begin position="102"/>
        <end position="129"/>
    </location>
</feature>
<dbReference type="Proteomes" id="UP000053424">
    <property type="component" value="Unassembled WGS sequence"/>
</dbReference>
<evidence type="ECO:0000256" key="1">
    <source>
        <dbReference type="SAM" id="MobiDB-lite"/>
    </source>
</evidence>
<sequence length="385" mass="42307">MSTTTISTLRVELFPPPPPTNNTLDPEQRSRLLRSTRKLGDLLGTTPFLLEPEAEDSIPRVHASRREVRVFHSPSSSMSYTDASEPEYVLVNSGAGTAPYQYQSVAPPASRTPSPMPVNKKRKGGATGAEGVLPPIAIVFDIPGSTKARSRSMLSKSREQPLLLRLRPLPTQKDIDSRINATTTVDPSIPLSPIASSMNVDNATSDTTLSDREKRRKMAKLTRTLGENIPPELVFRSSPSRRTSISISRSRVDPLASFQKPTKFVSSASVPPLAVAAVPKPSTQAVPQPQQLKRKHRPRSLSLGTASAITAANIALSRGTTSLDVKPTVVPKPKEAPFVAVKEEPTHLMPQSTEWGRRKEREWSGEWNIKDMDDVAKKLRELRRR</sequence>
<dbReference type="AlphaFoldDB" id="A0A0C3CEK9"/>
<dbReference type="HOGENOM" id="CLU_057550_0_0_1"/>
<feature type="region of interest" description="Disordered" evidence="1">
    <location>
        <begin position="184"/>
        <end position="212"/>
    </location>
</feature>
<reference evidence="2 3" key="1">
    <citation type="submission" date="2014-04" db="EMBL/GenBank/DDBJ databases">
        <authorList>
            <consortium name="DOE Joint Genome Institute"/>
            <person name="Kuo A."/>
            <person name="Gay G."/>
            <person name="Dore J."/>
            <person name="Kohler A."/>
            <person name="Nagy L.G."/>
            <person name="Floudas D."/>
            <person name="Copeland A."/>
            <person name="Barry K.W."/>
            <person name="Cichocki N."/>
            <person name="Veneault-Fourrey C."/>
            <person name="LaButti K."/>
            <person name="Lindquist E.A."/>
            <person name="Lipzen A."/>
            <person name="Lundell T."/>
            <person name="Morin E."/>
            <person name="Murat C."/>
            <person name="Sun H."/>
            <person name="Tunlid A."/>
            <person name="Henrissat B."/>
            <person name="Grigoriev I.V."/>
            <person name="Hibbett D.S."/>
            <person name="Martin F."/>
            <person name="Nordberg H.P."/>
            <person name="Cantor M.N."/>
            <person name="Hua S.X."/>
        </authorList>
    </citation>
    <scope>NUCLEOTIDE SEQUENCE [LARGE SCALE GENOMIC DNA]</scope>
    <source>
        <strain evidence="3">h7</strain>
    </source>
</reference>
<organism evidence="2 3">
    <name type="scientific">Hebeloma cylindrosporum</name>
    <dbReference type="NCBI Taxonomy" id="76867"/>
    <lineage>
        <taxon>Eukaryota</taxon>
        <taxon>Fungi</taxon>
        <taxon>Dikarya</taxon>
        <taxon>Basidiomycota</taxon>
        <taxon>Agaricomycotina</taxon>
        <taxon>Agaricomycetes</taxon>
        <taxon>Agaricomycetidae</taxon>
        <taxon>Agaricales</taxon>
        <taxon>Agaricineae</taxon>
        <taxon>Hymenogastraceae</taxon>
        <taxon>Hebeloma</taxon>
    </lineage>
</organism>
<feature type="compositionally biased region" description="Polar residues" evidence="1">
    <location>
        <begin position="194"/>
        <end position="208"/>
    </location>
</feature>
<name>A0A0C3CEK9_HEBCY</name>
<gene>
    <name evidence="2" type="ORF">M413DRAFT_440704</name>
</gene>
<keyword evidence="3" id="KW-1185">Reference proteome</keyword>
<feature type="region of interest" description="Disordered" evidence="1">
    <location>
        <begin position="1"/>
        <end position="26"/>
    </location>
</feature>
<protein>
    <submittedName>
        <fullName evidence="2">Uncharacterized protein</fullName>
    </submittedName>
</protein>
<accession>A0A0C3CEK9</accession>
<feature type="region of interest" description="Disordered" evidence="1">
    <location>
        <begin position="280"/>
        <end position="299"/>
    </location>
</feature>
<dbReference type="STRING" id="686832.A0A0C3CEK9"/>
<evidence type="ECO:0000313" key="2">
    <source>
        <dbReference type="EMBL" id="KIM47205.1"/>
    </source>
</evidence>
<evidence type="ECO:0000313" key="3">
    <source>
        <dbReference type="Proteomes" id="UP000053424"/>
    </source>
</evidence>
<reference evidence="3" key="2">
    <citation type="submission" date="2015-01" db="EMBL/GenBank/DDBJ databases">
        <title>Evolutionary Origins and Diversification of the Mycorrhizal Mutualists.</title>
        <authorList>
            <consortium name="DOE Joint Genome Institute"/>
            <consortium name="Mycorrhizal Genomics Consortium"/>
            <person name="Kohler A."/>
            <person name="Kuo A."/>
            <person name="Nagy L.G."/>
            <person name="Floudas D."/>
            <person name="Copeland A."/>
            <person name="Barry K.W."/>
            <person name="Cichocki N."/>
            <person name="Veneault-Fourrey C."/>
            <person name="LaButti K."/>
            <person name="Lindquist E.A."/>
            <person name="Lipzen A."/>
            <person name="Lundell T."/>
            <person name="Morin E."/>
            <person name="Murat C."/>
            <person name="Riley R."/>
            <person name="Ohm R."/>
            <person name="Sun H."/>
            <person name="Tunlid A."/>
            <person name="Henrissat B."/>
            <person name="Grigoriev I.V."/>
            <person name="Hibbett D.S."/>
            <person name="Martin F."/>
        </authorList>
    </citation>
    <scope>NUCLEOTIDE SEQUENCE [LARGE SCALE GENOMIC DNA]</scope>
    <source>
        <strain evidence="3">h7</strain>
    </source>
</reference>
<dbReference type="OrthoDB" id="3215907at2759"/>